<keyword evidence="4" id="KW-1185">Reference proteome</keyword>
<dbReference type="InterPro" id="IPR046749">
    <property type="entry name" value="SHOCT_2"/>
</dbReference>
<organism evidence="3 4">
    <name type="scientific">Globicatella sulfidifaciens DSM 15739</name>
    <dbReference type="NCBI Taxonomy" id="1121925"/>
    <lineage>
        <taxon>Bacteria</taxon>
        <taxon>Bacillati</taxon>
        <taxon>Bacillota</taxon>
        <taxon>Bacilli</taxon>
        <taxon>Lactobacillales</taxon>
        <taxon>Aerococcaceae</taxon>
        <taxon>Globicatella</taxon>
    </lineage>
</organism>
<dbReference type="Proteomes" id="UP000189941">
    <property type="component" value="Unassembled WGS sequence"/>
</dbReference>
<dbReference type="Pfam" id="PF20612">
    <property type="entry name" value="SHOCT_2"/>
    <property type="match status" value="1"/>
</dbReference>
<evidence type="ECO:0000313" key="4">
    <source>
        <dbReference type="Proteomes" id="UP000189941"/>
    </source>
</evidence>
<dbReference type="EMBL" id="FUWO01000013">
    <property type="protein sequence ID" value="SJZ69530.1"/>
    <property type="molecule type" value="Genomic_DNA"/>
</dbReference>
<reference evidence="4" key="1">
    <citation type="submission" date="2017-02" db="EMBL/GenBank/DDBJ databases">
        <authorList>
            <person name="Varghese N."/>
            <person name="Submissions S."/>
        </authorList>
    </citation>
    <scope>NUCLEOTIDE SEQUENCE [LARGE SCALE GENOMIC DNA]</scope>
    <source>
        <strain evidence="4">DSM 15739</strain>
    </source>
</reference>
<evidence type="ECO:0000313" key="3">
    <source>
        <dbReference type="EMBL" id="SJZ69530.1"/>
    </source>
</evidence>
<protein>
    <recommendedName>
        <fullName evidence="2">SHOCT-like domain-containing protein</fullName>
    </recommendedName>
</protein>
<evidence type="ECO:0000259" key="2">
    <source>
        <dbReference type="Pfam" id="PF20612"/>
    </source>
</evidence>
<dbReference type="OrthoDB" id="1708280at2"/>
<name>A0A1T4MQY7_9LACT</name>
<proteinExistence type="predicted"/>
<feature type="region of interest" description="Disordered" evidence="1">
    <location>
        <begin position="1"/>
        <end position="24"/>
    </location>
</feature>
<dbReference type="STRING" id="1121925.SAMN02746011_01526"/>
<gene>
    <name evidence="3" type="ORF">SAMN02746011_01526</name>
</gene>
<evidence type="ECO:0000256" key="1">
    <source>
        <dbReference type="SAM" id="MobiDB-lite"/>
    </source>
</evidence>
<feature type="domain" description="SHOCT-like" evidence="2">
    <location>
        <begin position="21"/>
        <end position="72"/>
    </location>
</feature>
<accession>A0A1T4MQY7</accession>
<dbReference type="RefSeq" id="WP_078756240.1">
    <property type="nucleotide sequence ID" value="NZ_FUWO01000013.1"/>
</dbReference>
<dbReference type="AlphaFoldDB" id="A0A1T4MQY7"/>
<sequence length="75" mass="8955">MRMTQLLFENQIPNHKPSKPTKDQLQNELHFHLAEKMLVKLREKELISQEEFNQISKLNRQKFNPLLGPLMCDKP</sequence>